<evidence type="ECO:0000313" key="2">
    <source>
        <dbReference type="EMBL" id="GKT36824.1"/>
    </source>
</evidence>
<reference evidence="2" key="1">
    <citation type="submission" date="2022-03" db="EMBL/GenBank/DDBJ databases">
        <title>Draft genome sequence of Aduncisulcus paluster, a free-living microaerophilic Fornicata.</title>
        <authorList>
            <person name="Yuyama I."/>
            <person name="Kume K."/>
            <person name="Tamura T."/>
            <person name="Inagaki Y."/>
            <person name="Hashimoto T."/>
        </authorList>
    </citation>
    <scope>NUCLEOTIDE SEQUENCE</scope>
    <source>
        <strain evidence="2">NY0171</strain>
    </source>
</reference>
<proteinExistence type="predicted"/>
<gene>
    <name evidence="2" type="ORF">ADUPG1_009722</name>
</gene>
<protein>
    <submittedName>
        <fullName evidence="2">Uncharacterized protein</fullName>
    </submittedName>
</protein>
<feature type="region of interest" description="Disordered" evidence="1">
    <location>
        <begin position="1"/>
        <end position="42"/>
    </location>
</feature>
<dbReference type="Proteomes" id="UP001057375">
    <property type="component" value="Unassembled WGS sequence"/>
</dbReference>
<evidence type="ECO:0000256" key="1">
    <source>
        <dbReference type="SAM" id="MobiDB-lite"/>
    </source>
</evidence>
<accession>A0ABQ5KZA8</accession>
<name>A0ABQ5KZA8_9EUKA</name>
<dbReference type="EMBL" id="BQXS01011311">
    <property type="protein sequence ID" value="GKT36824.1"/>
    <property type="molecule type" value="Genomic_DNA"/>
</dbReference>
<comment type="caution">
    <text evidence="2">The sequence shown here is derived from an EMBL/GenBank/DDBJ whole genome shotgun (WGS) entry which is preliminary data.</text>
</comment>
<keyword evidence="3" id="KW-1185">Reference proteome</keyword>
<sequence length="143" mass="15768">MEDPGQPTLTEREAENRQRVGGPSASQDSQGSNHDGPSRKRPVVHVDLRSLIGKRFNIIPFALSSSGVMGRRAASFLGKFIFDYGKKSVRVSVPNRAQVLFMSHLSRLLMPLAIAIVFQLCNRCGIECQIGIIVSPFDNLVIF</sequence>
<organism evidence="2 3">
    <name type="scientific">Aduncisulcus paluster</name>
    <dbReference type="NCBI Taxonomy" id="2918883"/>
    <lineage>
        <taxon>Eukaryota</taxon>
        <taxon>Metamonada</taxon>
        <taxon>Carpediemonas-like organisms</taxon>
        <taxon>Aduncisulcus</taxon>
    </lineage>
</organism>
<evidence type="ECO:0000313" key="3">
    <source>
        <dbReference type="Proteomes" id="UP001057375"/>
    </source>
</evidence>
<feature type="compositionally biased region" description="Polar residues" evidence="1">
    <location>
        <begin position="24"/>
        <end position="35"/>
    </location>
</feature>